<organism evidence="1 2">
    <name type="scientific">Formosa sediminum</name>
    <dbReference type="NCBI Taxonomy" id="2594004"/>
    <lineage>
        <taxon>Bacteria</taxon>
        <taxon>Pseudomonadati</taxon>
        <taxon>Bacteroidota</taxon>
        <taxon>Flavobacteriia</taxon>
        <taxon>Flavobacteriales</taxon>
        <taxon>Flavobacteriaceae</taxon>
        <taxon>Formosa</taxon>
    </lineage>
</organism>
<dbReference type="OrthoDB" id="1524637at2"/>
<dbReference type="AlphaFoldDB" id="A0A516GR96"/>
<reference evidence="1 2" key="1">
    <citation type="submission" date="2019-07" db="EMBL/GenBank/DDBJ databases">
        <title>Genome sequencing for Formosa sp. PS13.</title>
        <authorList>
            <person name="Park S.-J."/>
        </authorList>
    </citation>
    <scope>NUCLEOTIDE SEQUENCE [LARGE SCALE GENOMIC DNA]</scope>
    <source>
        <strain evidence="1 2">PS13</strain>
    </source>
</reference>
<evidence type="ECO:0008006" key="3">
    <source>
        <dbReference type="Google" id="ProtNLM"/>
    </source>
</evidence>
<keyword evidence="2" id="KW-1185">Reference proteome</keyword>
<sequence>MKLVIVTAVGVFQKDILKLFKEANIENLSTSDIEGFKNKASVLMESQWFSREPLSNESLLFFSFTEEKNIDTLFNLIQAYNTTLETNNPIRAIVVPVERYI</sequence>
<accession>A0A516GR96</accession>
<name>A0A516GR96_9FLAO</name>
<protein>
    <recommendedName>
        <fullName evidence="3">DUF3240 domain-containing protein</fullName>
    </recommendedName>
</protein>
<proteinExistence type="predicted"/>
<gene>
    <name evidence="1" type="ORF">FNB79_08650</name>
</gene>
<evidence type="ECO:0000313" key="2">
    <source>
        <dbReference type="Proteomes" id="UP000319209"/>
    </source>
</evidence>
<dbReference type="Proteomes" id="UP000319209">
    <property type="component" value="Chromosome"/>
</dbReference>
<evidence type="ECO:0000313" key="1">
    <source>
        <dbReference type="EMBL" id="QDO94044.1"/>
    </source>
</evidence>
<dbReference type="KEGG" id="fop:FNB79_08650"/>
<dbReference type="RefSeq" id="WP_143380932.1">
    <property type="nucleotide sequence ID" value="NZ_CP041637.1"/>
</dbReference>
<dbReference type="EMBL" id="CP041637">
    <property type="protein sequence ID" value="QDO94044.1"/>
    <property type="molecule type" value="Genomic_DNA"/>
</dbReference>